<dbReference type="InterPro" id="IPR001162">
    <property type="entry name" value="UvrC_RNase_H_dom"/>
</dbReference>
<evidence type="ECO:0000259" key="1">
    <source>
        <dbReference type="PROSITE" id="PS50165"/>
    </source>
</evidence>
<name>X0WN63_9ZZZZ</name>
<dbReference type="Gene3D" id="3.30.420.340">
    <property type="entry name" value="UvrC, RNAse H endonuclease domain"/>
    <property type="match status" value="1"/>
</dbReference>
<proteinExistence type="predicted"/>
<dbReference type="Pfam" id="PF22920">
    <property type="entry name" value="UvrC_RNaseH"/>
    <property type="match status" value="1"/>
</dbReference>
<gene>
    <name evidence="2" type="ORF">S01H1_73882</name>
</gene>
<dbReference type="GO" id="GO:0006974">
    <property type="term" value="P:DNA damage response"/>
    <property type="evidence" value="ECO:0007669"/>
    <property type="project" value="TreeGrafter"/>
</dbReference>
<dbReference type="Pfam" id="PF08459">
    <property type="entry name" value="UvrC_RNaseH_dom"/>
    <property type="match status" value="1"/>
</dbReference>
<feature type="non-terminal residue" evidence="2">
    <location>
        <position position="1"/>
    </location>
</feature>
<dbReference type="InterPro" id="IPR050066">
    <property type="entry name" value="UvrABC_protein_C"/>
</dbReference>
<dbReference type="AlphaFoldDB" id="X0WN63"/>
<dbReference type="GO" id="GO:0009380">
    <property type="term" value="C:excinuclease repair complex"/>
    <property type="evidence" value="ECO:0007669"/>
    <property type="project" value="TreeGrafter"/>
</dbReference>
<dbReference type="GO" id="GO:0009381">
    <property type="term" value="F:excinuclease ABC activity"/>
    <property type="evidence" value="ECO:0007669"/>
    <property type="project" value="InterPro"/>
</dbReference>
<evidence type="ECO:0000313" key="2">
    <source>
        <dbReference type="EMBL" id="GAG32414.1"/>
    </source>
</evidence>
<comment type="caution">
    <text evidence="2">The sequence shown here is derived from an EMBL/GenBank/DDBJ whole genome shotgun (WGS) entry which is preliminary data.</text>
</comment>
<protein>
    <recommendedName>
        <fullName evidence="1">UvrC family homology region profile domain-containing protein</fullName>
    </recommendedName>
</protein>
<sequence length="241" mass="26555">CVQVFFIRATKVIGRDTFTLEGVSDEPEEQVVAGFLKQFYQSATYVPQRILLPCRIAEAPLIQAWLSQVRGSKTELVTPQRGKKRRLVAMAEENAREALQMMQARWLADRGKTRVALEELQEELNLPTLPQRIECYDISNIGGTSAVGSMVVFLTGRPRSAEYRRFRIKTVAGADDYAMLQEVLRRRFKRAGAIAGGEAPAEEGGWGVLPDLVIVDGGKGQLNAALDVMRDLGVGHIPAAG</sequence>
<feature type="non-terminal residue" evidence="2">
    <location>
        <position position="241"/>
    </location>
</feature>
<dbReference type="InterPro" id="IPR038476">
    <property type="entry name" value="UvrC_RNase_H_dom_sf"/>
</dbReference>
<feature type="domain" description="UvrC family homology region profile" evidence="1">
    <location>
        <begin position="1"/>
        <end position="229"/>
    </location>
</feature>
<organism evidence="2">
    <name type="scientific">marine sediment metagenome</name>
    <dbReference type="NCBI Taxonomy" id="412755"/>
    <lineage>
        <taxon>unclassified sequences</taxon>
        <taxon>metagenomes</taxon>
        <taxon>ecological metagenomes</taxon>
    </lineage>
</organism>
<accession>X0WN63</accession>
<dbReference type="PANTHER" id="PTHR30562">
    <property type="entry name" value="UVRC/OXIDOREDUCTASE"/>
    <property type="match status" value="1"/>
</dbReference>
<dbReference type="PANTHER" id="PTHR30562:SF1">
    <property type="entry name" value="UVRABC SYSTEM PROTEIN C"/>
    <property type="match status" value="1"/>
</dbReference>
<dbReference type="PROSITE" id="PS50165">
    <property type="entry name" value="UVRC"/>
    <property type="match status" value="1"/>
</dbReference>
<dbReference type="EMBL" id="BARS01049389">
    <property type="protein sequence ID" value="GAG32414.1"/>
    <property type="molecule type" value="Genomic_DNA"/>
</dbReference>
<reference evidence="2" key="1">
    <citation type="journal article" date="2014" name="Front. Microbiol.">
        <title>High frequency of phylogenetically diverse reductive dehalogenase-homologous genes in deep subseafloor sedimentary metagenomes.</title>
        <authorList>
            <person name="Kawai M."/>
            <person name="Futagami T."/>
            <person name="Toyoda A."/>
            <person name="Takaki Y."/>
            <person name="Nishi S."/>
            <person name="Hori S."/>
            <person name="Arai W."/>
            <person name="Tsubouchi T."/>
            <person name="Morono Y."/>
            <person name="Uchiyama I."/>
            <person name="Ito T."/>
            <person name="Fujiyama A."/>
            <person name="Inagaki F."/>
            <person name="Takami H."/>
        </authorList>
    </citation>
    <scope>NUCLEOTIDE SEQUENCE</scope>
    <source>
        <strain evidence="2">Expedition CK06-06</strain>
    </source>
</reference>